<dbReference type="Proteomes" id="UP000321750">
    <property type="component" value="Unassembled WGS sequence"/>
</dbReference>
<proteinExistence type="predicted"/>
<keyword evidence="3" id="KW-1185">Reference proteome</keyword>
<name>A0A512JQS1_9HYPH</name>
<evidence type="ECO:0000313" key="3">
    <source>
        <dbReference type="Proteomes" id="UP000321750"/>
    </source>
</evidence>
<accession>A0A512JQS1</accession>
<dbReference type="AlphaFoldDB" id="A0A512JQS1"/>
<feature type="region of interest" description="Disordered" evidence="1">
    <location>
        <begin position="173"/>
        <end position="192"/>
    </location>
</feature>
<protein>
    <submittedName>
        <fullName evidence="2">Uncharacterized protein</fullName>
    </submittedName>
</protein>
<sequence length="192" mass="21006">MRSIPANGPEPPPLADNTLIEDVVLGLVELVGHASAGFGRRGHDLIDDDVEQLNRSEYTAAFRNRVTGAVRSERGMASAADEQARAHEEVQTSARIDFGPFSGFADDFTNPFEYAIFMRMAEGLVFDVILEGKSEDLNLLRLRPDLLRFAPDVAGRFGITAQEATCNETLLEEDVDADDECDIDEGDAEATE</sequence>
<dbReference type="RefSeq" id="WP_147048693.1">
    <property type="nucleotide sequence ID" value="NZ_BJZV01000035.1"/>
</dbReference>
<dbReference type="EMBL" id="BJZV01000035">
    <property type="protein sequence ID" value="GEP12306.1"/>
    <property type="molecule type" value="Genomic_DNA"/>
</dbReference>
<evidence type="ECO:0000313" key="2">
    <source>
        <dbReference type="EMBL" id="GEP12306.1"/>
    </source>
</evidence>
<reference evidence="2 3" key="1">
    <citation type="submission" date="2019-07" db="EMBL/GenBank/DDBJ databases">
        <title>Whole genome shotgun sequence of Methylobacterium gnaphalii NBRC 107716.</title>
        <authorList>
            <person name="Hosoyama A."/>
            <person name="Uohara A."/>
            <person name="Ohji S."/>
            <person name="Ichikawa N."/>
        </authorList>
    </citation>
    <scope>NUCLEOTIDE SEQUENCE [LARGE SCALE GENOMIC DNA]</scope>
    <source>
        <strain evidence="2 3">NBRC 107716</strain>
    </source>
</reference>
<evidence type="ECO:0000256" key="1">
    <source>
        <dbReference type="SAM" id="MobiDB-lite"/>
    </source>
</evidence>
<gene>
    <name evidence="2" type="ORF">MGN01_41510</name>
</gene>
<dbReference type="OrthoDB" id="9782576at2"/>
<organism evidence="2 3">
    <name type="scientific">Methylobacterium gnaphalii</name>
    <dbReference type="NCBI Taxonomy" id="1010610"/>
    <lineage>
        <taxon>Bacteria</taxon>
        <taxon>Pseudomonadati</taxon>
        <taxon>Pseudomonadota</taxon>
        <taxon>Alphaproteobacteria</taxon>
        <taxon>Hyphomicrobiales</taxon>
        <taxon>Methylobacteriaceae</taxon>
        <taxon>Methylobacterium</taxon>
    </lineage>
</organism>
<comment type="caution">
    <text evidence="2">The sequence shown here is derived from an EMBL/GenBank/DDBJ whole genome shotgun (WGS) entry which is preliminary data.</text>
</comment>